<evidence type="ECO:0000256" key="16">
    <source>
        <dbReference type="SAM" id="MobiDB-lite"/>
    </source>
</evidence>
<feature type="compositionally biased region" description="Gly residues" evidence="16">
    <location>
        <begin position="145"/>
        <end position="154"/>
    </location>
</feature>
<comment type="similarity">
    <text evidence="3">Belongs to the RBT5 family.</text>
</comment>
<evidence type="ECO:0000256" key="11">
    <source>
        <dbReference type="ARBA" id="ARBA00023136"/>
    </source>
</evidence>
<evidence type="ECO:0000256" key="3">
    <source>
        <dbReference type="ARBA" id="ARBA00010031"/>
    </source>
</evidence>
<keyword evidence="7" id="KW-0336">GPI-anchor</keyword>
<feature type="chain" id="PRO_5021287994" description="CFEM domain-containing protein" evidence="17">
    <location>
        <begin position="21"/>
        <end position="217"/>
    </location>
</feature>
<feature type="disulfide bond" evidence="15">
    <location>
        <begin position="53"/>
        <end position="60"/>
    </location>
</feature>
<dbReference type="GO" id="GO:0046872">
    <property type="term" value="F:metal ion binding"/>
    <property type="evidence" value="ECO:0007669"/>
    <property type="project" value="UniProtKB-UniRule"/>
</dbReference>
<feature type="signal peptide" evidence="17">
    <location>
        <begin position="1"/>
        <end position="20"/>
    </location>
</feature>
<proteinExistence type="inferred from homology"/>
<evidence type="ECO:0000313" key="20">
    <source>
        <dbReference type="Proteomes" id="UP000298493"/>
    </source>
</evidence>
<keyword evidence="9 17" id="KW-0732">Signal</keyword>
<dbReference type="Pfam" id="PF05730">
    <property type="entry name" value="CFEM"/>
    <property type="match status" value="1"/>
</dbReference>
<keyword evidence="13" id="KW-0325">Glycoprotein</keyword>
<dbReference type="Proteomes" id="UP000298493">
    <property type="component" value="Unassembled WGS sequence"/>
</dbReference>
<organism evidence="19 20">
    <name type="scientific">Venturia nashicola</name>
    <dbReference type="NCBI Taxonomy" id="86259"/>
    <lineage>
        <taxon>Eukaryota</taxon>
        <taxon>Fungi</taxon>
        <taxon>Dikarya</taxon>
        <taxon>Ascomycota</taxon>
        <taxon>Pezizomycotina</taxon>
        <taxon>Dothideomycetes</taxon>
        <taxon>Pleosporomycetidae</taxon>
        <taxon>Venturiales</taxon>
        <taxon>Venturiaceae</taxon>
        <taxon>Venturia</taxon>
    </lineage>
</organism>
<comment type="caution">
    <text evidence="15">Lacks conserved residue(s) required for the propagation of feature annotation.</text>
</comment>
<keyword evidence="6 15" id="KW-0349">Heme</keyword>
<gene>
    <name evidence="19" type="ORF">E6O75_ATG04554</name>
</gene>
<evidence type="ECO:0000256" key="2">
    <source>
        <dbReference type="ARBA" id="ARBA00004613"/>
    </source>
</evidence>
<dbReference type="GO" id="GO:0098552">
    <property type="term" value="C:side of membrane"/>
    <property type="evidence" value="ECO:0007669"/>
    <property type="project" value="UniProtKB-KW"/>
</dbReference>
<dbReference type="PROSITE" id="PS52012">
    <property type="entry name" value="CFEM"/>
    <property type="match status" value="1"/>
</dbReference>
<dbReference type="AlphaFoldDB" id="A0A4Z1PDH4"/>
<evidence type="ECO:0000256" key="7">
    <source>
        <dbReference type="ARBA" id="ARBA00022622"/>
    </source>
</evidence>
<evidence type="ECO:0000256" key="10">
    <source>
        <dbReference type="ARBA" id="ARBA00023004"/>
    </source>
</evidence>
<evidence type="ECO:0000256" key="12">
    <source>
        <dbReference type="ARBA" id="ARBA00023157"/>
    </source>
</evidence>
<keyword evidence="4" id="KW-1003">Cell membrane</keyword>
<evidence type="ECO:0000256" key="9">
    <source>
        <dbReference type="ARBA" id="ARBA00022729"/>
    </source>
</evidence>
<comment type="caution">
    <text evidence="19">The sequence shown here is derived from an EMBL/GenBank/DDBJ whole genome shotgun (WGS) entry which is preliminary data.</text>
</comment>
<feature type="binding site" description="axial binding residue" evidence="15">
    <location>
        <position position="57"/>
    </location>
    <ligand>
        <name>heme</name>
        <dbReference type="ChEBI" id="CHEBI:30413"/>
    </ligand>
    <ligandPart>
        <name>Fe</name>
        <dbReference type="ChEBI" id="CHEBI:18248"/>
    </ligandPart>
</feature>
<evidence type="ECO:0000256" key="5">
    <source>
        <dbReference type="ARBA" id="ARBA00022525"/>
    </source>
</evidence>
<keyword evidence="8 15" id="KW-0479">Metal-binding</keyword>
<keyword evidence="20" id="KW-1185">Reference proteome</keyword>
<comment type="subcellular location">
    <subcellularLocation>
        <location evidence="1">Cell membrane</location>
        <topology evidence="1">Lipid-anchor</topology>
        <topology evidence="1">GPI-anchor</topology>
    </subcellularLocation>
    <subcellularLocation>
        <location evidence="2">Secreted</location>
    </subcellularLocation>
</comment>
<protein>
    <recommendedName>
        <fullName evidence="18">CFEM domain-containing protein</fullName>
    </recommendedName>
</protein>
<evidence type="ECO:0000256" key="1">
    <source>
        <dbReference type="ARBA" id="ARBA00004609"/>
    </source>
</evidence>
<evidence type="ECO:0000256" key="15">
    <source>
        <dbReference type="PROSITE-ProRule" id="PRU01356"/>
    </source>
</evidence>
<dbReference type="InterPro" id="IPR051735">
    <property type="entry name" value="CFEM_domain"/>
</dbReference>
<evidence type="ECO:0000256" key="13">
    <source>
        <dbReference type="ARBA" id="ARBA00023180"/>
    </source>
</evidence>
<evidence type="ECO:0000256" key="17">
    <source>
        <dbReference type="SAM" id="SignalP"/>
    </source>
</evidence>
<feature type="compositionally biased region" description="Low complexity" evidence="16">
    <location>
        <begin position="178"/>
        <end position="189"/>
    </location>
</feature>
<accession>A0A4Z1PDH4</accession>
<keyword evidence="12 15" id="KW-1015">Disulfide bond</keyword>
<evidence type="ECO:0000256" key="8">
    <source>
        <dbReference type="ARBA" id="ARBA00022723"/>
    </source>
</evidence>
<feature type="compositionally biased region" description="Low complexity" evidence="16">
    <location>
        <begin position="155"/>
        <end position="170"/>
    </location>
</feature>
<keyword evidence="10 15" id="KW-0408">Iron</keyword>
<keyword evidence="11" id="KW-0472">Membrane</keyword>
<reference evidence="19 20" key="1">
    <citation type="submission" date="2019-04" db="EMBL/GenBank/DDBJ databases">
        <title>High contiguity whole genome sequence and gene annotation resource for two Venturia nashicola isolates.</title>
        <authorList>
            <person name="Prokchorchik M."/>
            <person name="Won K."/>
            <person name="Lee Y."/>
            <person name="Choi E.D."/>
            <person name="Segonzac C."/>
            <person name="Sohn K.H."/>
        </authorList>
    </citation>
    <scope>NUCLEOTIDE SEQUENCE [LARGE SCALE GENOMIC DNA]</scope>
    <source>
        <strain evidence="19 20">PRI2</strain>
    </source>
</reference>
<keyword evidence="14" id="KW-0449">Lipoprotein</keyword>
<sequence>MKYSLTLVSVVGLNLGFTLAQDAAQMLTAVGFPACAVPCILQGNKAATDKHGCAATDAVCQCTTAYKTVQETIMTCVMSTKPCNDADMAKLGQAGAQLCATAVKGAATGKPASGAAAPASTPNNASTGHTSSTDSSHSGAVNGTAGAGSSGSGSSGTATSGSGTPAGSATKPSTAVTSAPGAKAASGPSNTAGVARPEKIFVAGALGLVGAVIALAV</sequence>
<evidence type="ECO:0000256" key="14">
    <source>
        <dbReference type="ARBA" id="ARBA00023288"/>
    </source>
</evidence>
<dbReference type="GO" id="GO:0005886">
    <property type="term" value="C:plasma membrane"/>
    <property type="evidence" value="ECO:0007669"/>
    <property type="project" value="UniProtKB-SubCell"/>
</dbReference>
<dbReference type="PANTHER" id="PTHR37928">
    <property type="entry name" value="CFEM DOMAIN PROTEIN (AFU_ORTHOLOGUE AFUA_6G14090)"/>
    <property type="match status" value="1"/>
</dbReference>
<evidence type="ECO:0000256" key="4">
    <source>
        <dbReference type="ARBA" id="ARBA00022475"/>
    </source>
</evidence>
<dbReference type="PANTHER" id="PTHR37928:SF2">
    <property type="entry name" value="GPI ANCHORED CFEM DOMAIN PROTEIN (AFU_ORTHOLOGUE AFUA_6G10580)"/>
    <property type="match status" value="1"/>
</dbReference>
<name>A0A4Z1PDH4_9PEZI</name>
<dbReference type="EMBL" id="SNSC02000004">
    <property type="protein sequence ID" value="TID25349.1"/>
    <property type="molecule type" value="Genomic_DNA"/>
</dbReference>
<evidence type="ECO:0000259" key="18">
    <source>
        <dbReference type="PROSITE" id="PS52012"/>
    </source>
</evidence>
<keyword evidence="5" id="KW-0964">Secreted</keyword>
<evidence type="ECO:0000256" key="6">
    <source>
        <dbReference type="ARBA" id="ARBA00022617"/>
    </source>
</evidence>
<feature type="compositionally biased region" description="Low complexity" evidence="16">
    <location>
        <begin position="110"/>
        <end position="139"/>
    </location>
</feature>
<evidence type="ECO:0000313" key="19">
    <source>
        <dbReference type="EMBL" id="TID25349.1"/>
    </source>
</evidence>
<feature type="domain" description="CFEM" evidence="18">
    <location>
        <begin position="5"/>
        <end position="125"/>
    </location>
</feature>
<feature type="region of interest" description="Disordered" evidence="16">
    <location>
        <begin position="110"/>
        <end position="192"/>
    </location>
</feature>
<dbReference type="GO" id="GO:0005576">
    <property type="term" value="C:extracellular region"/>
    <property type="evidence" value="ECO:0007669"/>
    <property type="project" value="UniProtKB-SubCell"/>
</dbReference>
<dbReference type="InterPro" id="IPR008427">
    <property type="entry name" value="Extracellular_membr_CFEM_dom"/>
</dbReference>